<evidence type="ECO:0000256" key="2">
    <source>
        <dbReference type="ARBA" id="ARBA00022605"/>
    </source>
</evidence>
<dbReference type="EMBL" id="QOPC01000020">
    <property type="protein sequence ID" value="RCL37606.1"/>
    <property type="molecule type" value="Genomic_DNA"/>
</dbReference>
<dbReference type="InterPro" id="IPR011529">
    <property type="entry name" value="Glu_5kinase"/>
</dbReference>
<dbReference type="PANTHER" id="PTHR43654">
    <property type="entry name" value="GLUTAMATE 5-KINASE"/>
    <property type="match status" value="1"/>
</dbReference>
<dbReference type="GO" id="GO:0005829">
    <property type="term" value="C:cytosol"/>
    <property type="evidence" value="ECO:0007669"/>
    <property type="project" value="TreeGrafter"/>
</dbReference>
<dbReference type="HAMAP" id="MF_00456">
    <property type="entry name" value="ProB"/>
    <property type="match status" value="1"/>
</dbReference>
<comment type="catalytic activity">
    <reaction evidence="8">
        <text>L-glutamate + ATP = L-glutamyl 5-phosphate + ADP</text>
        <dbReference type="Rhea" id="RHEA:14877"/>
        <dbReference type="ChEBI" id="CHEBI:29985"/>
        <dbReference type="ChEBI" id="CHEBI:30616"/>
        <dbReference type="ChEBI" id="CHEBI:58274"/>
        <dbReference type="ChEBI" id="CHEBI:456216"/>
        <dbReference type="EC" id="2.7.2.11"/>
    </reaction>
</comment>
<gene>
    <name evidence="8 10" type="primary">proB</name>
    <name evidence="10" type="ORF">DBW98_03695</name>
</gene>
<feature type="binding site" evidence="8">
    <location>
        <position position="13"/>
    </location>
    <ligand>
        <name>ATP</name>
        <dbReference type="ChEBI" id="CHEBI:30616"/>
    </ligand>
</feature>
<dbReference type="Proteomes" id="UP000253032">
    <property type="component" value="Unassembled WGS sequence"/>
</dbReference>
<feature type="binding site" evidence="8">
    <location>
        <position position="139"/>
    </location>
    <ligand>
        <name>substrate</name>
    </ligand>
</feature>
<dbReference type="PANTHER" id="PTHR43654:SF1">
    <property type="entry name" value="ISOPENTENYL PHOSPHATE KINASE"/>
    <property type="match status" value="1"/>
</dbReference>
<evidence type="ECO:0000256" key="6">
    <source>
        <dbReference type="ARBA" id="ARBA00022777"/>
    </source>
</evidence>
<comment type="caution">
    <text evidence="10">The sequence shown here is derived from an EMBL/GenBank/DDBJ whole genome shotgun (WGS) entry which is preliminary data.</text>
</comment>
<evidence type="ECO:0000313" key="10">
    <source>
        <dbReference type="EMBL" id="RCL37606.1"/>
    </source>
</evidence>
<dbReference type="InterPro" id="IPR001048">
    <property type="entry name" value="Asp/Glu/Uridylate_kinase"/>
</dbReference>
<keyword evidence="3 8" id="KW-0641">Proline biosynthesis</keyword>
<feature type="binding site" evidence="8">
    <location>
        <position position="151"/>
    </location>
    <ligand>
        <name>substrate</name>
    </ligand>
</feature>
<evidence type="ECO:0000256" key="4">
    <source>
        <dbReference type="ARBA" id="ARBA00022679"/>
    </source>
</evidence>
<dbReference type="PRINTS" id="PR00474">
    <property type="entry name" value="GLU5KINASE"/>
</dbReference>
<dbReference type="InterPro" id="IPR019797">
    <property type="entry name" value="Glutamate_5-kinase_CS"/>
</dbReference>
<dbReference type="NCBIfam" id="TIGR01027">
    <property type="entry name" value="proB"/>
    <property type="match status" value="1"/>
</dbReference>
<comment type="subcellular location">
    <subcellularLocation>
        <location evidence="8">Cytoplasm</location>
    </subcellularLocation>
</comment>
<evidence type="ECO:0000256" key="3">
    <source>
        <dbReference type="ARBA" id="ARBA00022650"/>
    </source>
</evidence>
<dbReference type="InterPro" id="IPR005715">
    <property type="entry name" value="Glu_5kinase/COase_Synthase"/>
</dbReference>
<comment type="caution">
    <text evidence="8">Lacks conserved residue(s) required for the propagation of feature annotation.</text>
</comment>
<dbReference type="EC" id="2.7.2.11" evidence="8"/>
<feature type="binding site" evidence="8">
    <location>
        <position position="53"/>
    </location>
    <ligand>
        <name>substrate</name>
    </ligand>
</feature>
<dbReference type="InterPro" id="IPR001057">
    <property type="entry name" value="Glu/AcGlu_kinase"/>
</dbReference>
<keyword evidence="4 8" id="KW-0808">Transferase</keyword>
<evidence type="ECO:0000256" key="1">
    <source>
        <dbReference type="ARBA" id="ARBA00022490"/>
    </source>
</evidence>
<evidence type="ECO:0000313" key="11">
    <source>
        <dbReference type="Proteomes" id="UP000253032"/>
    </source>
</evidence>
<dbReference type="UniPathway" id="UPA00098">
    <property type="reaction ID" value="UER00359"/>
</dbReference>
<comment type="pathway">
    <text evidence="8">Amino-acid biosynthesis; L-proline biosynthesis; L-glutamate 5-semialdehyde from L-glutamate: step 1/2.</text>
</comment>
<dbReference type="InterPro" id="IPR041739">
    <property type="entry name" value="G5K_ProB"/>
</dbReference>
<evidence type="ECO:0000259" key="9">
    <source>
        <dbReference type="Pfam" id="PF00696"/>
    </source>
</evidence>
<keyword evidence="6 8" id="KW-0418">Kinase</keyword>
<name>A0A368BLN9_9GAMM</name>
<comment type="similarity">
    <text evidence="8">Belongs to the glutamate 5-kinase family.</text>
</comment>
<dbReference type="AlphaFoldDB" id="A0A368BLN9"/>
<dbReference type="FunFam" id="3.40.1160.10:FF:000006">
    <property type="entry name" value="Glutamate 5-kinase"/>
    <property type="match status" value="1"/>
</dbReference>
<dbReference type="InterPro" id="IPR036393">
    <property type="entry name" value="AceGlu_kinase-like_sf"/>
</dbReference>
<dbReference type="Pfam" id="PF00696">
    <property type="entry name" value="AA_kinase"/>
    <property type="match status" value="1"/>
</dbReference>
<feature type="domain" description="Aspartate/glutamate/uridylate kinase" evidence="9">
    <location>
        <begin position="8"/>
        <end position="238"/>
    </location>
</feature>
<dbReference type="GO" id="GO:0005524">
    <property type="term" value="F:ATP binding"/>
    <property type="evidence" value="ECO:0007669"/>
    <property type="project" value="UniProtKB-KW"/>
</dbReference>
<dbReference type="CDD" id="cd04242">
    <property type="entry name" value="AAK_G5K_ProB"/>
    <property type="match status" value="1"/>
</dbReference>
<keyword evidence="2 8" id="KW-0028">Amino-acid biosynthesis</keyword>
<dbReference type="PROSITE" id="PS00902">
    <property type="entry name" value="GLUTAMATE_5_KINASE"/>
    <property type="match status" value="1"/>
</dbReference>
<protein>
    <recommendedName>
        <fullName evidence="8">Glutamate 5-kinase</fullName>
        <ecNumber evidence="8">2.7.2.11</ecNumber>
    </recommendedName>
    <alternativeName>
        <fullName evidence="8">Gamma-glutamyl kinase</fullName>
        <shortName evidence="8">GK</shortName>
    </alternativeName>
</protein>
<evidence type="ECO:0000256" key="7">
    <source>
        <dbReference type="ARBA" id="ARBA00022840"/>
    </source>
</evidence>
<keyword evidence="7 8" id="KW-0067">ATP-binding</keyword>
<organism evidence="10 11">
    <name type="scientific">SAR86 cluster bacterium</name>
    <dbReference type="NCBI Taxonomy" id="2030880"/>
    <lineage>
        <taxon>Bacteria</taxon>
        <taxon>Pseudomonadati</taxon>
        <taxon>Pseudomonadota</taxon>
        <taxon>Gammaproteobacteria</taxon>
        <taxon>SAR86 cluster</taxon>
    </lineage>
</organism>
<evidence type="ECO:0000256" key="8">
    <source>
        <dbReference type="HAMAP-Rule" id="MF_00456"/>
    </source>
</evidence>
<accession>A0A368BLN9</accession>
<dbReference type="SUPFAM" id="SSF53633">
    <property type="entry name" value="Carbamate kinase-like"/>
    <property type="match status" value="1"/>
</dbReference>
<sequence>MRNVNSYNRIVIKVGSAVLANSNGMVNQSILAAISEDIAWLLKNDKEVLIVSSGAIALGRKKMKLSDSLTLAESQALAAHGQIELMSAWKKHLNKFSIPIGQILLTPRDTELKLSSKNAKQTVSKLIEAGCLPIINENDSTATDEIRFGDNDLLASKVAKLLGADLLIILSTVDGLYTSEEDVQIKRAGSLIKEVNKITPKIKKMAGHASQMGKGGMISKIDAAEICLKNKCAMVITSGKNKEPIRGISKRAKATWFTKK</sequence>
<keyword evidence="5 8" id="KW-0547">Nucleotide-binding</keyword>
<comment type="function">
    <text evidence="8">Catalyzes the transfer of a phosphate group to glutamate to form L-glutamate 5-phosphate.</text>
</comment>
<evidence type="ECO:0000256" key="5">
    <source>
        <dbReference type="ARBA" id="ARBA00022741"/>
    </source>
</evidence>
<reference evidence="10 11" key="1">
    <citation type="journal article" date="2018" name="Microbiome">
        <title>Fine metagenomic profile of the Mediterranean stratified and mixed water columns revealed by assembly and recruitment.</title>
        <authorList>
            <person name="Haro-Moreno J.M."/>
            <person name="Lopez-Perez M."/>
            <person name="De La Torre J.R."/>
            <person name="Picazo A."/>
            <person name="Camacho A."/>
            <person name="Rodriguez-Valera F."/>
        </authorList>
    </citation>
    <scope>NUCLEOTIDE SEQUENCE [LARGE SCALE GENOMIC DNA]</scope>
    <source>
        <strain evidence="10">MED-G84</strain>
    </source>
</reference>
<proteinExistence type="inferred from homology"/>
<dbReference type="Gene3D" id="3.40.1160.10">
    <property type="entry name" value="Acetylglutamate kinase-like"/>
    <property type="match status" value="1"/>
</dbReference>
<dbReference type="GO" id="GO:0055129">
    <property type="term" value="P:L-proline biosynthetic process"/>
    <property type="evidence" value="ECO:0007669"/>
    <property type="project" value="UniProtKB-UniRule"/>
</dbReference>
<dbReference type="GO" id="GO:0004349">
    <property type="term" value="F:glutamate 5-kinase activity"/>
    <property type="evidence" value="ECO:0007669"/>
    <property type="project" value="UniProtKB-UniRule"/>
</dbReference>
<dbReference type="PIRSF" id="PIRSF000729">
    <property type="entry name" value="GK"/>
    <property type="match status" value="1"/>
</dbReference>
<keyword evidence="1 8" id="KW-0963">Cytoplasm</keyword>